<gene>
    <name evidence="1" type="ORF">FFLO_03979</name>
</gene>
<comment type="caution">
    <text evidence="1">The sequence shown here is derived from an EMBL/GenBank/DDBJ whole genome shotgun (WGS) entry which is preliminary data.</text>
</comment>
<dbReference type="EMBL" id="JABELV010000078">
    <property type="protein sequence ID" value="KAG7531972.1"/>
    <property type="molecule type" value="Genomic_DNA"/>
</dbReference>
<name>A0A8K0JLS3_9TREE</name>
<dbReference type="OrthoDB" id="2585179at2759"/>
<evidence type="ECO:0000313" key="1">
    <source>
        <dbReference type="EMBL" id="KAG7531972.1"/>
    </source>
</evidence>
<keyword evidence="2" id="KW-1185">Reference proteome</keyword>
<evidence type="ECO:0000313" key="2">
    <source>
        <dbReference type="Proteomes" id="UP000812966"/>
    </source>
</evidence>
<protein>
    <submittedName>
        <fullName evidence="1">Uncharacterized protein</fullName>
    </submittedName>
</protein>
<proteinExistence type="predicted"/>
<dbReference type="Proteomes" id="UP000812966">
    <property type="component" value="Unassembled WGS sequence"/>
</dbReference>
<organism evidence="1 2">
    <name type="scientific">Filobasidium floriforme</name>
    <dbReference type="NCBI Taxonomy" id="5210"/>
    <lineage>
        <taxon>Eukaryota</taxon>
        <taxon>Fungi</taxon>
        <taxon>Dikarya</taxon>
        <taxon>Basidiomycota</taxon>
        <taxon>Agaricomycotina</taxon>
        <taxon>Tremellomycetes</taxon>
        <taxon>Filobasidiales</taxon>
        <taxon>Filobasidiaceae</taxon>
        <taxon>Filobasidium</taxon>
    </lineage>
</organism>
<accession>A0A8K0JLS3</accession>
<sequence>MAPPPALSYSTHAYLTITLKPNTPLFDNPQTLGTPDSPSPSLVKSLPVPLVYVSQVGELVDSHIYQVDASKEVFKEVKEQVLESLRELKGEGVLKVDVMEEPKMRIKRGGEEL</sequence>
<reference evidence="1" key="1">
    <citation type="submission" date="2020-04" db="EMBL/GenBank/DDBJ databases">
        <title>Analysis of mating type loci in Filobasidium floriforme.</title>
        <authorList>
            <person name="Nowrousian M."/>
        </authorList>
    </citation>
    <scope>NUCLEOTIDE SEQUENCE</scope>
    <source>
        <strain evidence="1">CBS 6242</strain>
    </source>
</reference>
<dbReference type="AlphaFoldDB" id="A0A8K0JLS3"/>